<dbReference type="InterPro" id="IPR006187">
    <property type="entry name" value="Claudin"/>
</dbReference>
<dbReference type="PANTHER" id="PTHR12002">
    <property type="entry name" value="CLAUDIN"/>
    <property type="match status" value="1"/>
</dbReference>
<evidence type="ECO:0000256" key="3">
    <source>
        <dbReference type="ARBA" id="ARBA00008295"/>
    </source>
</evidence>
<proteinExistence type="inferred from homology"/>
<dbReference type="GO" id="GO:0005198">
    <property type="term" value="F:structural molecule activity"/>
    <property type="evidence" value="ECO:0007669"/>
    <property type="project" value="InterPro"/>
</dbReference>
<dbReference type="Ensembl" id="ENSGAGT00000014692.1">
    <property type="protein sequence ID" value="ENSGAGP00000012818.1"/>
    <property type="gene ID" value="ENSGAGG00000009839.1"/>
</dbReference>
<dbReference type="Proteomes" id="UP000291020">
    <property type="component" value="Unassembled WGS sequence"/>
</dbReference>
<dbReference type="STRING" id="38772.ENSGAGP00000012818"/>
<dbReference type="GO" id="GO:0005923">
    <property type="term" value="C:bicellular tight junction"/>
    <property type="evidence" value="ECO:0007669"/>
    <property type="project" value="UniProtKB-SubCell"/>
</dbReference>
<evidence type="ECO:0000256" key="5">
    <source>
        <dbReference type="ARBA" id="ARBA00022475"/>
    </source>
</evidence>
<reference evidence="14" key="1">
    <citation type="journal article" date="2017" name="PLoS ONE">
        <title>The Agassiz's desert tortoise genome provides a resource for the conservation of a threatened species.</title>
        <authorList>
            <person name="Tollis M."/>
            <person name="DeNardo D.F."/>
            <person name="Cornelius J.A."/>
            <person name="Dolby G.A."/>
            <person name="Edwards T."/>
            <person name="Henen B.T."/>
            <person name="Karl A.E."/>
            <person name="Murphy R.W."/>
            <person name="Kusumi K."/>
        </authorList>
    </citation>
    <scope>NUCLEOTIDE SEQUENCE [LARGE SCALE GENOMIC DNA]</scope>
</reference>
<dbReference type="PRINTS" id="PR01077">
    <property type="entry name" value="CLAUDIN"/>
</dbReference>
<evidence type="ECO:0000256" key="8">
    <source>
        <dbReference type="ARBA" id="ARBA00022989"/>
    </source>
</evidence>
<comment type="subcellular location">
    <subcellularLocation>
        <location evidence="1">Cell junction</location>
        <location evidence="1">Tight junction</location>
    </subcellularLocation>
    <subcellularLocation>
        <location evidence="2">Cell membrane</location>
        <topology evidence="2">Multi-pass membrane protein</topology>
    </subcellularLocation>
</comment>
<evidence type="ECO:0000313" key="13">
    <source>
        <dbReference type="Ensembl" id="ENSGAGP00000012818.1"/>
    </source>
</evidence>
<evidence type="ECO:0000256" key="9">
    <source>
        <dbReference type="ARBA" id="ARBA00023136"/>
    </source>
</evidence>
<keyword evidence="5" id="KW-1003">Cell membrane</keyword>
<accession>A0A452HDC1</accession>
<feature type="signal peptide" evidence="12">
    <location>
        <begin position="1"/>
        <end position="25"/>
    </location>
</feature>
<dbReference type="AlphaFoldDB" id="A0A452HDC1"/>
<organism evidence="13 14">
    <name type="scientific">Gopherus agassizii</name>
    <name type="common">Agassiz's desert tortoise</name>
    <dbReference type="NCBI Taxonomy" id="38772"/>
    <lineage>
        <taxon>Eukaryota</taxon>
        <taxon>Metazoa</taxon>
        <taxon>Chordata</taxon>
        <taxon>Craniata</taxon>
        <taxon>Vertebrata</taxon>
        <taxon>Euteleostomi</taxon>
        <taxon>Archelosauria</taxon>
        <taxon>Testudinata</taxon>
        <taxon>Testudines</taxon>
        <taxon>Cryptodira</taxon>
        <taxon>Durocryptodira</taxon>
        <taxon>Testudinoidea</taxon>
        <taxon>Testudinidae</taxon>
        <taxon>Gopherus</taxon>
    </lineage>
</organism>
<feature type="chain" id="PRO_5019480762" evidence="12">
    <location>
        <begin position="26"/>
        <end position="245"/>
    </location>
</feature>
<keyword evidence="9 11" id="KW-0472">Membrane</keyword>
<evidence type="ECO:0000256" key="4">
    <source>
        <dbReference type="ARBA" id="ARBA00022427"/>
    </source>
</evidence>
<keyword evidence="4" id="KW-0796">Tight junction</keyword>
<keyword evidence="12" id="KW-0732">Signal</keyword>
<evidence type="ECO:0000256" key="6">
    <source>
        <dbReference type="ARBA" id="ARBA00022692"/>
    </source>
</evidence>
<feature type="transmembrane region" description="Helical" evidence="11">
    <location>
        <begin position="84"/>
        <end position="103"/>
    </location>
</feature>
<evidence type="ECO:0000256" key="2">
    <source>
        <dbReference type="ARBA" id="ARBA00004651"/>
    </source>
</evidence>
<evidence type="ECO:0000256" key="12">
    <source>
        <dbReference type="SAM" id="SignalP"/>
    </source>
</evidence>
<keyword evidence="8 11" id="KW-1133">Transmembrane helix</keyword>
<feature type="transmembrane region" description="Helical" evidence="11">
    <location>
        <begin position="112"/>
        <end position="135"/>
    </location>
</feature>
<protein>
    <submittedName>
        <fullName evidence="13">Uncharacterized protein</fullName>
    </submittedName>
</protein>
<feature type="region of interest" description="Disordered" evidence="10">
    <location>
        <begin position="193"/>
        <end position="245"/>
    </location>
</feature>
<evidence type="ECO:0000256" key="7">
    <source>
        <dbReference type="ARBA" id="ARBA00022949"/>
    </source>
</evidence>
<keyword evidence="7" id="KW-0965">Cell junction</keyword>
<dbReference type="Gene3D" id="1.20.140.150">
    <property type="match status" value="1"/>
</dbReference>
<sequence>MRTPSVIIVGLVLGPCGLLLNLVSTLTPCWRQVSSISGKPIDVVYQQGIWELCQETQSTRQRQCGLADELGYFPTQPVPVAKGLMVSSLVVTVLGLVVAALGVRCWQEEPRYLLAGLSGLILFASGLMSLIPVSWYNHDLSALPAPAGSTLEVGYSLVLGYLGSCLELIGGFSLALSLHQYCQECRRKKTTTKYLHHSQPGPATVSSRDFMPRSQKPAPKSFSNPMDVLEGERSVSHSLPCDSDL</sequence>
<reference evidence="13" key="2">
    <citation type="submission" date="2025-08" db="UniProtKB">
        <authorList>
            <consortium name="Ensembl"/>
        </authorList>
    </citation>
    <scope>IDENTIFICATION</scope>
</reference>
<dbReference type="Pfam" id="PF00822">
    <property type="entry name" value="PMP22_Claudin"/>
    <property type="match status" value="1"/>
</dbReference>
<dbReference type="InterPro" id="IPR004031">
    <property type="entry name" value="PMP22/EMP/MP20/Claudin"/>
</dbReference>
<name>A0A452HDC1_9SAUR</name>
<dbReference type="GO" id="GO:0005886">
    <property type="term" value="C:plasma membrane"/>
    <property type="evidence" value="ECO:0007669"/>
    <property type="project" value="UniProtKB-SubCell"/>
</dbReference>
<reference evidence="13" key="3">
    <citation type="submission" date="2025-09" db="UniProtKB">
        <authorList>
            <consortium name="Ensembl"/>
        </authorList>
    </citation>
    <scope>IDENTIFICATION</scope>
</reference>
<evidence type="ECO:0000313" key="14">
    <source>
        <dbReference type="Proteomes" id="UP000291020"/>
    </source>
</evidence>
<keyword evidence="14" id="KW-1185">Reference proteome</keyword>
<feature type="transmembrane region" description="Helical" evidence="11">
    <location>
        <begin position="155"/>
        <end position="178"/>
    </location>
</feature>
<evidence type="ECO:0000256" key="1">
    <source>
        <dbReference type="ARBA" id="ARBA00004435"/>
    </source>
</evidence>
<keyword evidence="6 11" id="KW-0812">Transmembrane</keyword>
<comment type="similarity">
    <text evidence="3">Belongs to the claudin family.</text>
</comment>
<evidence type="ECO:0000256" key="10">
    <source>
        <dbReference type="SAM" id="MobiDB-lite"/>
    </source>
</evidence>
<evidence type="ECO:0000256" key="11">
    <source>
        <dbReference type="SAM" id="Phobius"/>
    </source>
</evidence>